<keyword evidence="7 8" id="KW-0472">Membrane</keyword>
<dbReference type="PANTHER" id="PTHR30462">
    <property type="entry name" value="INTERMEMBRANE TRANSPORT PROTEIN PQIB-RELATED"/>
    <property type="match status" value="1"/>
</dbReference>
<reference evidence="9 10" key="1">
    <citation type="journal article" date="2016" name="Antonie Van Leeuwenhoek">
        <title>Dongia soli sp. nov., isolated from soil from Dokdo, Korea.</title>
        <authorList>
            <person name="Kim D.U."/>
            <person name="Lee H."/>
            <person name="Kim H."/>
            <person name="Kim S.G."/>
            <person name="Ka J.O."/>
        </authorList>
    </citation>
    <scope>NUCLEOTIDE SEQUENCE [LARGE SCALE GENOMIC DNA]</scope>
    <source>
        <strain evidence="9 10">D78</strain>
    </source>
</reference>
<dbReference type="Proteomes" id="UP001279642">
    <property type="component" value="Unassembled WGS sequence"/>
</dbReference>
<feature type="transmembrane region" description="Helical" evidence="8">
    <location>
        <begin position="366"/>
        <end position="390"/>
    </location>
</feature>
<keyword evidence="4" id="KW-0997">Cell inner membrane</keyword>
<keyword evidence="3" id="KW-1003">Cell membrane</keyword>
<evidence type="ECO:0000256" key="3">
    <source>
        <dbReference type="ARBA" id="ARBA00022475"/>
    </source>
</evidence>
<comment type="similarity">
    <text evidence="2">Belongs to the PqiA family.</text>
</comment>
<dbReference type="InterPro" id="IPR007498">
    <property type="entry name" value="PqiA-like"/>
</dbReference>
<dbReference type="NCBIfam" id="TIGR00155">
    <property type="entry name" value="pqiA_fam"/>
    <property type="match status" value="1"/>
</dbReference>
<evidence type="ECO:0000256" key="7">
    <source>
        <dbReference type="ARBA" id="ARBA00023136"/>
    </source>
</evidence>
<evidence type="ECO:0000256" key="6">
    <source>
        <dbReference type="ARBA" id="ARBA00022989"/>
    </source>
</evidence>
<feature type="transmembrane region" description="Helical" evidence="8">
    <location>
        <begin position="156"/>
        <end position="174"/>
    </location>
</feature>
<feature type="transmembrane region" description="Helical" evidence="8">
    <location>
        <begin position="272"/>
        <end position="296"/>
    </location>
</feature>
<keyword evidence="10" id="KW-1185">Reference proteome</keyword>
<gene>
    <name evidence="9" type="ORF">SMD27_21750</name>
</gene>
<proteinExistence type="inferred from homology"/>
<evidence type="ECO:0000256" key="2">
    <source>
        <dbReference type="ARBA" id="ARBA00007555"/>
    </source>
</evidence>
<evidence type="ECO:0000313" key="9">
    <source>
        <dbReference type="EMBL" id="MDY0885480.1"/>
    </source>
</evidence>
<dbReference type="Pfam" id="PF04403">
    <property type="entry name" value="PqiA"/>
    <property type="match status" value="2"/>
</dbReference>
<evidence type="ECO:0000256" key="5">
    <source>
        <dbReference type="ARBA" id="ARBA00022692"/>
    </source>
</evidence>
<feature type="transmembrane region" description="Helical" evidence="8">
    <location>
        <begin position="186"/>
        <end position="205"/>
    </location>
</feature>
<feature type="transmembrane region" description="Helical" evidence="8">
    <location>
        <begin position="396"/>
        <end position="415"/>
    </location>
</feature>
<protein>
    <submittedName>
        <fullName evidence="9">Paraquat-inducible protein A</fullName>
    </submittedName>
</protein>
<dbReference type="EMBL" id="JAXCLW010000010">
    <property type="protein sequence ID" value="MDY0885480.1"/>
    <property type="molecule type" value="Genomic_DNA"/>
</dbReference>
<keyword evidence="6 8" id="KW-1133">Transmembrane helix</keyword>
<name>A0ABU5EH48_9PROT</name>
<keyword evidence="5 8" id="KW-0812">Transmembrane</keyword>
<dbReference type="PANTHER" id="PTHR30462:SF3">
    <property type="entry name" value="INTERMEMBRANE TRANSPORT PROTEIN PQIA"/>
    <property type="match status" value="1"/>
</dbReference>
<sequence>MTAADAPISDTLTAMPPAQPQLRECGGCGLLQSVPAIGPGMRAQCARCGITLYSVSTHPLDHSIALTLASIVLMAVMCATTLMHVQTAGITLHAGLFSGPEELVRRGMSMLAVVVVFVTVIAPAGKLLGTLYVLLRLHEAAPPHHLRRVFALAEKLRPWSMIEVFILGVFVAYVKLGDLVHITLETGVFALMALTITIIWADAALDRELIWQRLGYHDPESIPLHPARANLAGAVGCETCHLVSLPQGKHACCPRCGSALHVRKPNSVSRTWALIIAAAILYIPANYFPVLTVMQLGAGAPSTILGGVEELLDAHMYPLAALVFFASIVVPVLKLIGLAIMLIAVQTGYAGGLRDRTRLYYVVRWIGRWSMVDIFMESLLGALVRFGAAITIEPGMGAVAFCAVVILTMFAAEIFDPRLMWDAAAARRSLQAQPSAVPAR</sequence>
<evidence type="ECO:0000313" key="10">
    <source>
        <dbReference type="Proteomes" id="UP001279642"/>
    </source>
</evidence>
<feature type="transmembrane region" description="Helical" evidence="8">
    <location>
        <begin position="64"/>
        <end position="90"/>
    </location>
</feature>
<evidence type="ECO:0000256" key="4">
    <source>
        <dbReference type="ARBA" id="ARBA00022519"/>
    </source>
</evidence>
<feature type="transmembrane region" description="Helical" evidence="8">
    <location>
        <begin position="316"/>
        <end position="345"/>
    </location>
</feature>
<dbReference type="RefSeq" id="WP_320510554.1">
    <property type="nucleotide sequence ID" value="NZ_JAXCLW010000010.1"/>
</dbReference>
<accession>A0ABU5EH48</accession>
<comment type="subcellular location">
    <subcellularLocation>
        <location evidence="1">Cell inner membrane</location>
        <topology evidence="1">Multi-pass membrane protein</topology>
    </subcellularLocation>
</comment>
<feature type="transmembrane region" description="Helical" evidence="8">
    <location>
        <begin position="110"/>
        <end position="135"/>
    </location>
</feature>
<dbReference type="InterPro" id="IPR005219">
    <property type="entry name" value="PqiA-like_proteobact"/>
</dbReference>
<comment type="caution">
    <text evidence="9">The sequence shown here is derived from an EMBL/GenBank/DDBJ whole genome shotgun (WGS) entry which is preliminary data.</text>
</comment>
<dbReference type="InterPro" id="IPR051800">
    <property type="entry name" value="PqiA-PqiB_transport"/>
</dbReference>
<evidence type="ECO:0000256" key="1">
    <source>
        <dbReference type="ARBA" id="ARBA00004429"/>
    </source>
</evidence>
<evidence type="ECO:0000256" key="8">
    <source>
        <dbReference type="SAM" id="Phobius"/>
    </source>
</evidence>
<organism evidence="9 10">
    <name type="scientific">Dongia soli</name>
    <dbReference type="NCBI Taxonomy" id="600628"/>
    <lineage>
        <taxon>Bacteria</taxon>
        <taxon>Pseudomonadati</taxon>
        <taxon>Pseudomonadota</taxon>
        <taxon>Alphaproteobacteria</taxon>
        <taxon>Rhodospirillales</taxon>
        <taxon>Dongiaceae</taxon>
        <taxon>Dongia</taxon>
    </lineage>
</organism>